<evidence type="ECO:0000313" key="8">
    <source>
        <dbReference type="EMBL" id="KAJ6639814.1"/>
    </source>
</evidence>
<protein>
    <submittedName>
        <fullName evidence="8">Histone-lysine N-methyltransferase E(Z)</fullName>
    </submittedName>
</protein>
<keyword evidence="1" id="KW-0489">Methyltransferase</keyword>
<evidence type="ECO:0000259" key="7">
    <source>
        <dbReference type="PROSITE" id="PS51633"/>
    </source>
</evidence>
<evidence type="ECO:0000256" key="2">
    <source>
        <dbReference type="ARBA" id="ARBA00022679"/>
    </source>
</evidence>
<dbReference type="GO" id="GO:0046976">
    <property type="term" value="F:histone H3K27 methyltransferase activity"/>
    <property type="evidence" value="ECO:0007669"/>
    <property type="project" value="TreeGrafter"/>
</dbReference>
<dbReference type="InterPro" id="IPR046341">
    <property type="entry name" value="SET_dom_sf"/>
</dbReference>
<comment type="caution">
    <text evidence="8">The sequence shown here is derived from an EMBL/GenBank/DDBJ whole genome shotgun (WGS) entry which is preliminary data.</text>
</comment>
<dbReference type="GO" id="GO:0005634">
    <property type="term" value="C:nucleus"/>
    <property type="evidence" value="ECO:0007669"/>
    <property type="project" value="TreeGrafter"/>
</dbReference>
<dbReference type="InterPro" id="IPR001214">
    <property type="entry name" value="SET_dom"/>
</dbReference>
<dbReference type="GO" id="GO:0031507">
    <property type="term" value="P:heterochromatin formation"/>
    <property type="evidence" value="ECO:0007669"/>
    <property type="project" value="TreeGrafter"/>
</dbReference>
<dbReference type="AlphaFoldDB" id="A0A9Q0MYN8"/>
<evidence type="ECO:0000259" key="6">
    <source>
        <dbReference type="PROSITE" id="PS50280"/>
    </source>
</evidence>
<sequence>MNPKDLSDWKKLVLLEHKQIVDKRRAIRELGALEEHRTLEKKADGDFSKYRHIPRNIPTEVLQSNFYTDLDDDLEKDRFSEQIFVKLVEALATHQRVTNYSLSSPQASCESLMSNPPDIIIFESIAQCFLEIRSSAAELQEKYFNFVKNKTPNIDENMNRTLSGDEALRPYKKYLCRKCFMYGCLFHAHEENISLKSCERKEPHNSLQPTRKPCFNSCYKNATPENETATGSNDDTWSNSDITLLKVLMKVYPNDYCKLAHLLYKTCKEVHDQIKRMDIQPKLELKTIKKRKTQKKFMSEPDGKVCKPCSHEFSCLKNDQCDCINCGKFCNCDSDCKKRTLMSCKCKTSCKTNHCLCKYLKRECDPDLCECFPCENSSIQRAPEKKVRVAKSNIHGLGLFMEETCKRNDFIIEYRGEIISKKEADRREMCFANTTYAFTLNEEYVLDAMYYGNKSRFINFSRTPNCCCNAVLVNGDHRIGIFAARNIEAGEELTLNYLTNDPTAD</sequence>
<dbReference type="PANTHER" id="PTHR45747">
    <property type="entry name" value="HISTONE-LYSINE N-METHYLTRANSFERASE E(Z)"/>
    <property type="match status" value="1"/>
</dbReference>
<dbReference type="PROSITE" id="PS50280">
    <property type="entry name" value="SET"/>
    <property type="match status" value="1"/>
</dbReference>
<feature type="domain" description="SET" evidence="6">
    <location>
        <begin position="385"/>
        <end position="498"/>
    </location>
</feature>
<keyword evidence="5" id="KW-0804">Transcription</keyword>
<evidence type="ECO:0000256" key="3">
    <source>
        <dbReference type="ARBA" id="ARBA00022691"/>
    </source>
</evidence>
<dbReference type="Pfam" id="PF00856">
    <property type="entry name" value="SET"/>
    <property type="match status" value="1"/>
</dbReference>
<dbReference type="PANTHER" id="PTHR45747:SF4">
    <property type="entry name" value="HISTONE-LYSINE N-METHYLTRANSFERASE E(Z)"/>
    <property type="match status" value="1"/>
</dbReference>
<organism evidence="8 9">
    <name type="scientific">Pseudolycoriella hygida</name>
    <dbReference type="NCBI Taxonomy" id="35572"/>
    <lineage>
        <taxon>Eukaryota</taxon>
        <taxon>Metazoa</taxon>
        <taxon>Ecdysozoa</taxon>
        <taxon>Arthropoda</taxon>
        <taxon>Hexapoda</taxon>
        <taxon>Insecta</taxon>
        <taxon>Pterygota</taxon>
        <taxon>Neoptera</taxon>
        <taxon>Endopterygota</taxon>
        <taxon>Diptera</taxon>
        <taxon>Nematocera</taxon>
        <taxon>Sciaroidea</taxon>
        <taxon>Sciaridae</taxon>
        <taxon>Pseudolycoriella</taxon>
    </lineage>
</organism>
<dbReference type="OrthoDB" id="5560686at2759"/>
<dbReference type="Gene3D" id="2.170.270.10">
    <property type="entry name" value="SET domain"/>
    <property type="match status" value="1"/>
</dbReference>
<dbReference type="PROSITE" id="PS51633">
    <property type="entry name" value="CXC"/>
    <property type="match status" value="1"/>
</dbReference>
<evidence type="ECO:0000313" key="9">
    <source>
        <dbReference type="Proteomes" id="UP001151699"/>
    </source>
</evidence>
<dbReference type="Proteomes" id="UP001151699">
    <property type="component" value="Chromosome X"/>
</dbReference>
<dbReference type="SUPFAM" id="SSF82199">
    <property type="entry name" value="SET domain"/>
    <property type="match status" value="1"/>
</dbReference>
<evidence type="ECO:0000256" key="5">
    <source>
        <dbReference type="ARBA" id="ARBA00023163"/>
    </source>
</evidence>
<reference evidence="8" key="1">
    <citation type="submission" date="2022-07" db="EMBL/GenBank/DDBJ databases">
        <authorList>
            <person name="Trinca V."/>
            <person name="Uliana J.V.C."/>
            <person name="Torres T.T."/>
            <person name="Ward R.J."/>
            <person name="Monesi N."/>
        </authorList>
    </citation>
    <scope>NUCLEOTIDE SEQUENCE</scope>
    <source>
        <strain evidence="8">HSMRA1968</strain>
        <tissue evidence="8">Whole embryos</tissue>
    </source>
</reference>
<dbReference type="GO" id="GO:0032259">
    <property type="term" value="P:methylation"/>
    <property type="evidence" value="ECO:0007669"/>
    <property type="project" value="UniProtKB-KW"/>
</dbReference>
<dbReference type="GO" id="GO:0003682">
    <property type="term" value="F:chromatin binding"/>
    <property type="evidence" value="ECO:0007669"/>
    <property type="project" value="TreeGrafter"/>
</dbReference>
<dbReference type="InterPro" id="IPR045318">
    <property type="entry name" value="EZH1/2-like"/>
</dbReference>
<keyword evidence="4" id="KW-0805">Transcription regulation</keyword>
<accession>A0A9Q0MYN8</accession>
<dbReference type="Pfam" id="PF21358">
    <property type="entry name" value="Ezh2_MCSS"/>
    <property type="match status" value="1"/>
</dbReference>
<dbReference type="InterPro" id="IPR026489">
    <property type="entry name" value="CXC_dom"/>
</dbReference>
<dbReference type="InterPro" id="IPR048358">
    <property type="entry name" value="EZH1/2_MCSS"/>
</dbReference>
<keyword evidence="9" id="KW-1185">Reference proteome</keyword>
<dbReference type="EMBL" id="WJQU01000003">
    <property type="protein sequence ID" value="KAJ6639814.1"/>
    <property type="molecule type" value="Genomic_DNA"/>
</dbReference>
<proteinExistence type="predicted"/>
<name>A0A9Q0MYN8_9DIPT</name>
<evidence type="ECO:0000256" key="1">
    <source>
        <dbReference type="ARBA" id="ARBA00022603"/>
    </source>
</evidence>
<evidence type="ECO:0000256" key="4">
    <source>
        <dbReference type="ARBA" id="ARBA00023015"/>
    </source>
</evidence>
<keyword evidence="2" id="KW-0808">Transferase</keyword>
<dbReference type="SMART" id="SM00317">
    <property type="entry name" value="SET"/>
    <property type="match status" value="1"/>
</dbReference>
<feature type="domain" description="CXC" evidence="7">
    <location>
        <begin position="289"/>
        <end position="388"/>
    </location>
</feature>
<keyword evidence="3" id="KW-0949">S-adenosyl-L-methionine</keyword>
<gene>
    <name evidence="8" type="primary">E(z)_1</name>
    <name evidence="8" type="ORF">Bhyg_12561</name>
</gene>